<keyword evidence="1" id="KW-0472">Membrane</keyword>
<keyword evidence="1" id="KW-0812">Transmembrane</keyword>
<sequence>MDNPEDNYQFEFHAKKPENDKKHWWFKVGDILELKNVVSYTREHNLGGEESALLENLKNAFCTEKLISYFEETEKNLNKVLNIFIRVNSGGVKLSYSDLLMSILTASFSSDIRERMKELVDALKDKGFSNMGQDQVLKTCLLLIGKDTTFELKNFNKKNIKEIEDNWEKITDSIYNAAKLLENFGYAGYLGSAYILSSLAYFYFLKSKMNENDKEQALKFVRNAQITSYFTPSTDTKLNNIANSMKDVQTFE</sequence>
<dbReference type="AlphaFoldDB" id="K2KQJ5"/>
<evidence type="ECO:0000313" key="3">
    <source>
        <dbReference type="Proteomes" id="UP000002808"/>
    </source>
</evidence>
<protein>
    <recommendedName>
        <fullName evidence="4">DUF262 domain-containing protein</fullName>
    </recommendedName>
</protein>
<keyword evidence="1" id="KW-1133">Transmembrane helix</keyword>
<reference evidence="2 3" key="1">
    <citation type="submission" date="2012-08" db="EMBL/GenBank/DDBJ databases">
        <title>Comparative Sequence Analysis of H. pylori isolates.</title>
        <authorList>
            <person name="Blanchard T.G."/>
            <person name="Czinn S.J."/>
            <person name="McCracken C.M."/>
            <person name="Abolude K.A."/>
            <person name="Shefchek K.S."/>
            <person name="Maroo A.M."/>
            <person name="Santana-Cruz I.S."/>
            <person name="Tallon L.J."/>
            <person name="Ficke F.W.F."/>
        </authorList>
    </citation>
    <scope>NUCLEOTIDE SEQUENCE [LARGE SCALE GENOMIC DNA]</scope>
    <source>
        <strain evidence="2 3">R018c</strain>
    </source>
</reference>
<dbReference type="PANTHER" id="PTHR37292">
    <property type="entry name" value="VNG6097C"/>
    <property type="match status" value="1"/>
</dbReference>
<evidence type="ECO:0000256" key="1">
    <source>
        <dbReference type="SAM" id="Phobius"/>
    </source>
</evidence>
<accession>K2KQJ5</accession>
<dbReference type="Proteomes" id="UP000002808">
    <property type="component" value="Unassembled WGS sequence"/>
</dbReference>
<feature type="transmembrane region" description="Helical" evidence="1">
    <location>
        <begin position="184"/>
        <end position="204"/>
    </location>
</feature>
<proteinExistence type="predicted"/>
<dbReference type="PANTHER" id="PTHR37292:SF2">
    <property type="entry name" value="DUF262 DOMAIN-CONTAINING PROTEIN"/>
    <property type="match status" value="1"/>
</dbReference>
<dbReference type="PATRIC" id="fig|1145110.4.peg.1238"/>
<evidence type="ECO:0008006" key="4">
    <source>
        <dbReference type="Google" id="ProtNLM"/>
    </source>
</evidence>
<gene>
    <name evidence="2" type="ORF">OUC_1260</name>
</gene>
<dbReference type="EMBL" id="AMOQ01000005">
    <property type="protein sequence ID" value="EKE79780.1"/>
    <property type="molecule type" value="Genomic_DNA"/>
</dbReference>
<comment type="caution">
    <text evidence="2">The sequence shown here is derived from an EMBL/GenBank/DDBJ whole genome shotgun (WGS) entry which is preliminary data.</text>
</comment>
<organism evidence="2 3">
    <name type="scientific">Helicobacter pylori R018c</name>
    <dbReference type="NCBI Taxonomy" id="1145110"/>
    <lineage>
        <taxon>Bacteria</taxon>
        <taxon>Pseudomonadati</taxon>
        <taxon>Campylobacterota</taxon>
        <taxon>Epsilonproteobacteria</taxon>
        <taxon>Campylobacterales</taxon>
        <taxon>Helicobacteraceae</taxon>
        <taxon>Helicobacter</taxon>
    </lineage>
</organism>
<evidence type="ECO:0000313" key="2">
    <source>
        <dbReference type="EMBL" id="EKE79780.1"/>
    </source>
</evidence>
<name>K2KQJ5_HELPX</name>